<reference evidence="6" key="1">
    <citation type="submission" date="2016-06" db="UniProtKB">
        <authorList>
            <consortium name="WormBaseParasite"/>
        </authorList>
    </citation>
    <scope>IDENTIFICATION</scope>
</reference>
<dbReference type="PROSITE" id="PS50014">
    <property type="entry name" value="BROMODOMAIN_2"/>
    <property type="match status" value="1"/>
</dbReference>
<gene>
    <name evidence="4" type="ORF">SBAD_LOCUS5685</name>
</gene>
<evidence type="ECO:0000313" key="6">
    <source>
        <dbReference type="WBParaSite" id="SBAD_0000591001-mRNA-1"/>
    </source>
</evidence>
<dbReference type="PANTHER" id="PTHR15398:SF4">
    <property type="entry name" value="BROMODOMAIN-CONTAINING PROTEIN 8 ISOFORM X1"/>
    <property type="match status" value="1"/>
</dbReference>
<evidence type="ECO:0000256" key="1">
    <source>
        <dbReference type="ARBA" id="ARBA00023117"/>
    </source>
</evidence>
<keyword evidence="1 2" id="KW-0103">Bromodomain</keyword>
<evidence type="ECO:0000259" key="3">
    <source>
        <dbReference type="PROSITE" id="PS50014"/>
    </source>
</evidence>
<dbReference type="PANTHER" id="PTHR15398">
    <property type="entry name" value="BROMODOMAIN-CONTAINING PROTEIN 8"/>
    <property type="match status" value="1"/>
</dbReference>
<dbReference type="WBParaSite" id="SBAD_0000591001-mRNA-1">
    <property type="protein sequence ID" value="SBAD_0000591001-mRNA-1"/>
    <property type="gene ID" value="SBAD_0000591001"/>
</dbReference>
<proteinExistence type="predicted"/>
<sequence length="81" mass="9225">MTSIKKDIDSFKIKTTDEFLHMLHLMFANAVMYNNSQHVVNSMAQEMAFDVIDHLKAILDISRIDVSLVGQTGKFLRTIVP</sequence>
<dbReference type="Gene3D" id="1.20.920.10">
    <property type="entry name" value="Bromodomain-like"/>
    <property type="match status" value="1"/>
</dbReference>
<dbReference type="SUPFAM" id="SSF47370">
    <property type="entry name" value="Bromodomain"/>
    <property type="match status" value="1"/>
</dbReference>
<dbReference type="AlphaFoldDB" id="A0A183IPY8"/>
<reference evidence="4 5" key="2">
    <citation type="submission" date="2018-11" db="EMBL/GenBank/DDBJ databases">
        <authorList>
            <consortium name="Pathogen Informatics"/>
        </authorList>
    </citation>
    <scope>NUCLEOTIDE SEQUENCE [LARGE SCALE GENOMIC DNA]</scope>
</reference>
<dbReference type="OrthoDB" id="1742084at2759"/>
<dbReference type="GO" id="GO:0035267">
    <property type="term" value="C:NuA4 histone acetyltransferase complex"/>
    <property type="evidence" value="ECO:0007669"/>
    <property type="project" value="TreeGrafter"/>
</dbReference>
<dbReference type="Pfam" id="PF00439">
    <property type="entry name" value="Bromodomain"/>
    <property type="match status" value="1"/>
</dbReference>
<accession>A0A183IPY8</accession>
<dbReference type="EMBL" id="UZAM01009171">
    <property type="protein sequence ID" value="VDP08001.1"/>
    <property type="molecule type" value="Genomic_DNA"/>
</dbReference>
<protein>
    <submittedName>
        <fullName evidence="6">Bromo domain-containing protein</fullName>
    </submittedName>
</protein>
<keyword evidence="5" id="KW-1185">Reference proteome</keyword>
<feature type="domain" description="Bromo" evidence="3">
    <location>
        <begin position="1"/>
        <end position="41"/>
    </location>
</feature>
<evidence type="ECO:0000313" key="5">
    <source>
        <dbReference type="Proteomes" id="UP000270296"/>
    </source>
</evidence>
<evidence type="ECO:0000313" key="4">
    <source>
        <dbReference type="EMBL" id="VDP08001.1"/>
    </source>
</evidence>
<evidence type="ECO:0000256" key="2">
    <source>
        <dbReference type="PROSITE-ProRule" id="PRU00035"/>
    </source>
</evidence>
<name>A0A183IPY8_9BILA</name>
<organism evidence="6">
    <name type="scientific">Soboliphyme baturini</name>
    <dbReference type="NCBI Taxonomy" id="241478"/>
    <lineage>
        <taxon>Eukaryota</taxon>
        <taxon>Metazoa</taxon>
        <taxon>Ecdysozoa</taxon>
        <taxon>Nematoda</taxon>
        <taxon>Enoplea</taxon>
        <taxon>Dorylaimia</taxon>
        <taxon>Dioctophymatida</taxon>
        <taxon>Dioctophymatoidea</taxon>
        <taxon>Soboliphymatidae</taxon>
        <taxon>Soboliphyme</taxon>
    </lineage>
</organism>
<dbReference type="Proteomes" id="UP000270296">
    <property type="component" value="Unassembled WGS sequence"/>
</dbReference>
<dbReference type="InterPro" id="IPR001487">
    <property type="entry name" value="Bromodomain"/>
</dbReference>
<dbReference type="InterPro" id="IPR036427">
    <property type="entry name" value="Bromodomain-like_sf"/>
</dbReference>